<keyword evidence="1" id="KW-0472">Membrane</keyword>
<evidence type="ECO:0000256" key="1">
    <source>
        <dbReference type="SAM" id="Phobius"/>
    </source>
</evidence>
<reference evidence="2 3" key="1">
    <citation type="submission" date="2016-06" db="EMBL/GenBank/DDBJ databases">
        <title>Insight into the functional genes involving in sulfur oxidation in Pearl River water.</title>
        <authorList>
            <person name="Luo J."/>
            <person name="Tan X."/>
            <person name="Lin W."/>
        </authorList>
    </citation>
    <scope>NUCLEOTIDE SEQUENCE [LARGE SCALE GENOMIC DNA]</scope>
    <source>
        <strain evidence="2 3">LS2</strain>
    </source>
</reference>
<name>A0A191ZFC9_9GAMM</name>
<dbReference type="AlphaFoldDB" id="A0A191ZFC9"/>
<protein>
    <recommendedName>
        <fullName evidence="4">DUF1418 domain-containing protein</fullName>
    </recommendedName>
</protein>
<dbReference type="EMBL" id="CP016027">
    <property type="protein sequence ID" value="ANJ66573.1"/>
    <property type="molecule type" value="Genomic_DNA"/>
</dbReference>
<sequence length="92" mass="10400">MNTPPRHLPFPIWVILLDFLGTGLFALGAYLLYHPETTVVPANFRFAFDGPAWMAIGFLLTLPLILQIVRIAKTANQRQDADKHERSEPTVQ</sequence>
<keyword evidence="1" id="KW-1133">Transmembrane helix</keyword>
<evidence type="ECO:0000313" key="3">
    <source>
        <dbReference type="Proteomes" id="UP000078596"/>
    </source>
</evidence>
<keyword evidence="1" id="KW-0812">Transmembrane</keyword>
<dbReference type="RefSeq" id="WP_066098723.1">
    <property type="nucleotide sequence ID" value="NZ_CP016027.1"/>
</dbReference>
<feature type="transmembrane region" description="Helical" evidence="1">
    <location>
        <begin position="12"/>
        <end position="32"/>
    </location>
</feature>
<gene>
    <name evidence="2" type="ORF">A9404_03525</name>
</gene>
<dbReference type="KEGG" id="haz:A9404_03525"/>
<accession>A0A191ZFC9</accession>
<organism evidence="2 3">
    <name type="scientific">Halothiobacillus diazotrophicus</name>
    <dbReference type="NCBI Taxonomy" id="1860122"/>
    <lineage>
        <taxon>Bacteria</taxon>
        <taxon>Pseudomonadati</taxon>
        <taxon>Pseudomonadota</taxon>
        <taxon>Gammaproteobacteria</taxon>
        <taxon>Chromatiales</taxon>
        <taxon>Halothiobacillaceae</taxon>
        <taxon>Halothiobacillus</taxon>
    </lineage>
</organism>
<evidence type="ECO:0000313" key="2">
    <source>
        <dbReference type="EMBL" id="ANJ66573.1"/>
    </source>
</evidence>
<proteinExistence type="predicted"/>
<evidence type="ECO:0008006" key="4">
    <source>
        <dbReference type="Google" id="ProtNLM"/>
    </source>
</evidence>
<dbReference type="Proteomes" id="UP000078596">
    <property type="component" value="Chromosome"/>
</dbReference>
<dbReference type="STRING" id="1860122.A9404_03525"/>
<keyword evidence="3" id="KW-1185">Reference proteome</keyword>
<feature type="transmembrane region" description="Helical" evidence="1">
    <location>
        <begin position="52"/>
        <end position="69"/>
    </location>
</feature>